<organism evidence="2 3">
    <name type="scientific">Pleionea litopenaei</name>
    <dbReference type="NCBI Taxonomy" id="3070815"/>
    <lineage>
        <taxon>Bacteria</taxon>
        <taxon>Pseudomonadati</taxon>
        <taxon>Pseudomonadota</taxon>
        <taxon>Gammaproteobacteria</taxon>
        <taxon>Oceanospirillales</taxon>
        <taxon>Pleioneaceae</taxon>
        <taxon>Pleionea</taxon>
    </lineage>
</organism>
<evidence type="ECO:0008006" key="4">
    <source>
        <dbReference type="Google" id="ProtNLM"/>
    </source>
</evidence>
<dbReference type="AlphaFoldDB" id="A0AA51RSC4"/>
<name>A0AA51RSC4_9GAMM</name>
<dbReference type="RefSeq" id="WP_309201902.1">
    <property type="nucleotide sequence ID" value="NZ_CP133548.1"/>
</dbReference>
<dbReference type="EMBL" id="CP133548">
    <property type="protein sequence ID" value="WMS86757.1"/>
    <property type="molecule type" value="Genomic_DNA"/>
</dbReference>
<feature type="transmembrane region" description="Helical" evidence="1">
    <location>
        <begin position="29"/>
        <end position="46"/>
    </location>
</feature>
<protein>
    <recommendedName>
        <fullName evidence="4">5-bromo-4-chloroindolyl phosphate hydrolysis protein</fullName>
    </recommendedName>
</protein>
<dbReference type="Proteomes" id="UP001239782">
    <property type="component" value="Chromosome"/>
</dbReference>
<proteinExistence type="predicted"/>
<keyword evidence="1" id="KW-0812">Transmembrane</keyword>
<accession>A0AA51RSC4</accession>
<dbReference type="KEGG" id="plei:Q9312_16165"/>
<evidence type="ECO:0000256" key="1">
    <source>
        <dbReference type="SAM" id="Phobius"/>
    </source>
</evidence>
<sequence>MKKIAIGLIIVSFLGGAFLASLDAKTLNWNWFIPTILLGFIGAILLKRIEHSDAREKAHSSGSIETLQKCLNNIVSNLEQMNDNKEKLPTYEARFEIDRVFREDLTEFAESRESIRHILGLKDYADIMSAFAAGERYINRVWSASTDGYVDEVKLYIEKASQQFHDAAALFNERLQNNRT</sequence>
<keyword evidence="1" id="KW-1133">Transmembrane helix</keyword>
<gene>
    <name evidence="2" type="ORF">Q9312_16165</name>
</gene>
<keyword evidence="1" id="KW-0472">Membrane</keyword>
<reference evidence="2 3" key="1">
    <citation type="submission" date="2023-08" db="EMBL/GenBank/DDBJ databases">
        <title>Pleionea litopenaei sp. nov., isolated from stomach of juvenile Litopenaeus vannamei.</title>
        <authorList>
            <person name="Rho A.M."/>
            <person name="Hwang C.Y."/>
        </authorList>
    </citation>
    <scope>NUCLEOTIDE SEQUENCE [LARGE SCALE GENOMIC DNA]</scope>
    <source>
        <strain evidence="2 3">HL-JVS1</strain>
    </source>
</reference>
<evidence type="ECO:0000313" key="2">
    <source>
        <dbReference type="EMBL" id="WMS86757.1"/>
    </source>
</evidence>
<evidence type="ECO:0000313" key="3">
    <source>
        <dbReference type="Proteomes" id="UP001239782"/>
    </source>
</evidence>
<keyword evidence="3" id="KW-1185">Reference proteome</keyword>